<dbReference type="OrthoDB" id="2352272at2"/>
<reference evidence="8 9" key="1">
    <citation type="submission" date="2019-06" db="EMBL/GenBank/DDBJ databases">
        <authorList>
            <person name="Lee I."/>
            <person name="Jang G.I."/>
            <person name="Hwang C.Y."/>
        </authorList>
    </citation>
    <scope>NUCLEOTIDE SEQUENCE [LARGE SCALE GENOMIC DNA]</scope>
    <source>
        <strain evidence="8 9">PAMC 28131</strain>
    </source>
</reference>
<comment type="caution">
    <text evidence="8">The sequence shown here is derived from an EMBL/GenBank/DDBJ whole genome shotgun (WGS) entry which is preliminary data.</text>
</comment>
<dbReference type="PANTHER" id="PTHR32322:SF2">
    <property type="entry name" value="EAMA DOMAIN-CONTAINING PROTEIN"/>
    <property type="match status" value="1"/>
</dbReference>
<name>A0A501XLS8_9SPHN</name>
<feature type="transmembrane region" description="Helical" evidence="6">
    <location>
        <begin position="215"/>
        <end position="234"/>
    </location>
</feature>
<feature type="domain" description="EamA" evidence="7">
    <location>
        <begin position="153"/>
        <end position="288"/>
    </location>
</feature>
<feature type="transmembrane region" description="Helical" evidence="6">
    <location>
        <begin position="246"/>
        <end position="263"/>
    </location>
</feature>
<dbReference type="Pfam" id="PF00892">
    <property type="entry name" value="EamA"/>
    <property type="match status" value="2"/>
</dbReference>
<accession>A0A501XLS8</accession>
<keyword evidence="9" id="KW-1185">Reference proteome</keyword>
<dbReference type="EMBL" id="VFSU01000023">
    <property type="protein sequence ID" value="TPE61395.1"/>
    <property type="molecule type" value="Genomic_DNA"/>
</dbReference>
<dbReference type="RefSeq" id="WP_140928012.1">
    <property type="nucleotide sequence ID" value="NZ_VFSU01000023.1"/>
</dbReference>
<evidence type="ECO:0000256" key="2">
    <source>
        <dbReference type="ARBA" id="ARBA00007362"/>
    </source>
</evidence>
<feature type="transmembrane region" description="Helical" evidence="6">
    <location>
        <begin position="122"/>
        <end position="139"/>
    </location>
</feature>
<dbReference type="SUPFAM" id="SSF103481">
    <property type="entry name" value="Multidrug resistance efflux transporter EmrE"/>
    <property type="match status" value="2"/>
</dbReference>
<comment type="subcellular location">
    <subcellularLocation>
        <location evidence="1">Membrane</location>
        <topology evidence="1">Multi-pass membrane protein</topology>
    </subcellularLocation>
</comment>
<feature type="transmembrane region" description="Helical" evidence="6">
    <location>
        <begin position="65"/>
        <end position="84"/>
    </location>
</feature>
<feature type="transmembrane region" description="Helical" evidence="6">
    <location>
        <begin position="182"/>
        <end position="203"/>
    </location>
</feature>
<evidence type="ECO:0000256" key="5">
    <source>
        <dbReference type="ARBA" id="ARBA00023136"/>
    </source>
</evidence>
<dbReference type="AlphaFoldDB" id="A0A501XLS8"/>
<dbReference type="InterPro" id="IPR037185">
    <property type="entry name" value="EmrE-like"/>
</dbReference>
<dbReference type="Proteomes" id="UP000319897">
    <property type="component" value="Unassembled WGS sequence"/>
</dbReference>
<evidence type="ECO:0000256" key="3">
    <source>
        <dbReference type="ARBA" id="ARBA00022692"/>
    </source>
</evidence>
<evidence type="ECO:0000256" key="4">
    <source>
        <dbReference type="ARBA" id="ARBA00022989"/>
    </source>
</evidence>
<evidence type="ECO:0000313" key="9">
    <source>
        <dbReference type="Proteomes" id="UP000319897"/>
    </source>
</evidence>
<protein>
    <submittedName>
        <fullName evidence="8">EamA family transporter</fullName>
    </submittedName>
</protein>
<gene>
    <name evidence="8" type="ORF">FJQ54_08605</name>
</gene>
<keyword evidence="3 6" id="KW-0812">Transmembrane</keyword>
<evidence type="ECO:0000256" key="6">
    <source>
        <dbReference type="SAM" id="Phobius"/>
    </source>
</evidence>
<feature type="transmembrane region" description="Helical" evidence="6">
    <location>
        <begin position="7"/>
        <end position="27"/>
    </location>
</feature>
<organism evidence="8 9">
    <name type="scientific">Sandaracinobacter neustonicus</name>
    <dbReference type="NCBI Taxonomy" id="1715348"/>
    <lineage>
        <taxon>Bacteria</taxon>
        <taxon>Pseudomonadati</taxon>
        <taxon>Pseudomonadota</taxon>
        <taxon>Alphaproteobacteria</taxon>
        <taxon>Sphingomonadales</taxon>
        <taxon>Sphingosinicellaceae</taxon>
        <taxon>Sandaracinobacter</taxon>
    </lineage>
</organism>
<keyword evidence="5 6" id="KW-0472">Membrane</keyword>
<dbReference type="GO" id="GO:0016020">
    <property type="term" value="C:membrane"/>
    <property type="evidence" value="ECO:0007669"/>
    <property type="project" value="UniProtKB-SubCell"/>
</dbReference>
<feature type="domain" description="EamA" evidence="7">
    <location>
        <begin position="6"/>
        <end position="137"/>
    </location>
</feature>
<sequence length="297" mass="31934">MSPRTILQFAAVTLIWGTTWIVIKFQLGHVNPSWSVSYRFLTGGLALLAWCLIRGLPLRVPRTALPFLALFALFQFVMNFNFVYRSELYIPSGIPAVAFALLMVPNAILAWLFLGRRISRRFALGSALGILGVAMLFAQQLSLPGDKAKTALGLSLVIAGILSASIANVMQASPRALTFPAIAGLGWAMLMGAAMNALFAFAVAGPPQFDPQPGYWLGFLYLGVFASAVAFALYFDLIRQMGPAEAAWTSVLVPIIAMAITTVMEGYRWTPLAAAGVVVALTGLVVALRQPAKRVQA</sequence>
<evidence type="ECO:0000259" key="7">
    <source>
        <dbReference type="Pfam" id="PF00892"/>
    </source>
</evidence>
<feature type="transmembrane region" description="Helical" evidence="6">
    <location>
        <begin position="269"/>
        <end position="288"/>
    </location>
</feature>
<proteinExistence type="inferred from homology"/>
<feature type="transmembrane region" description="Helical" evidence="6">
    <location>
        <begin position="33"/>
        <end position="53"/>
    </location>
</feature>
<evidence type="ECO:0000256" key="1">
    <source>
        <dbReference type="ARBA" id="ARBA00004141"/>
    </source>
</evidence>
<dbReference type="InterPro" id="IPR000620">
    <property type="entry name" value="EamA_dom"/>
</dbReference>
<dbReference type="InterPro" id="IPR050638">
    <property type="entry name" value="AA-Vitamin_Transporters"/>
</dbReference>
<dbReference type="PANTHER" id="PTHR32322">
    <property type="entry name" value="INNER MEMBRANE TRANSPORTER"/>
    <property type="match status" value="1"/>
</dbReference>
<feature type="transmembrane region" description="Helical" evidence="6">
    <location>
        <begin position="151"/>
        <end position="170"/>
    </location>
</feature>
<feature type="transmembrane region" description="Helical" evidence="6">
    <location>
        <begin position="96"/>
        <end position="115"/>
    </location>
</feature>
<keyword evidence="4 6" id="KW-1133">Transmembrane helix</keyword>
<comment type="similarity">
    <text evidence="2">Belongs to the EamA transporter family.</text>
</comment>
<evidence type="ECO:0000313" key="8">
    <source>
        <dbReference type="EMBL" id="TPE61395.1"/>
    </source>
</evidence>